<sequence length="88" mass="9707">MVEESTLMLWLLIASVVLNLITMVFVIILFGRMRDLKRSLQQEPHAKGEGAAPKQAAPSTLGGIVFCRHCGTQHDSSEEVCPNCKTPR</sequence>
<evidence type="ECO:0000313" key="2">
    <source>
        <dbReference type="EMBL" id="MBY0099710.1"/>
    </source>
</evidence>
<keyword evidence="1" id="KW-0812">Transmembrane</keyword>
<name>A0ABS7KC88_9BACI</name>
<dbReference type="EMBL" id="JACWFH010000044">
    <property type="protein sequence ID" value="MBY0099710.1"/>
    <property type="molecule type" value="Genomic_DNA"/>
</dbReference>
<gene>
    <name evidence="2" type="ORF">H0185_23565</name>
</gene>
<protein>
    <recommendedName>
        <fullName evidence="4">Zinc ribbon domain-containing protein</fullName>
    </recommendedName>
</protein>
<dbReference type="Proteomes" id="UP000769780">
    <property type="component" value="Unassembled WGS sequence"/>
</dbReference>
<evidence type="ECO:0008006" key="4">
    <source>
        <dbReference type="Google" id="ProtNLM"/>
    </source>
</evidence>
<evidence type="ECO:0000313" key="3">
    <source>
        <dbReference type="Proteomes" id="UP000769780"/>
    </source>
</evidence>
<feature type="transmembrane region" description="Helical" evidence="1">
    <location>
        <begin position="6"/>
        <end position="30"/>
    </location>
</feature>
<reference evidence="2 3" key="1">
    <citation type="submission" date="2020-07" db="EMBL/GenBank/DDBJ databases">
        <title>Fungal Genomes of the International Space Station.</title>
        <authorList>
            <person name="Seuylemezian A."/>
            <person name="Singh N.K."/>
            <person name="Wood J."/>
            <person name="Venkateswaran K."/>
        </authorList>
    </citation>
    <scope>NUCLEOTIDE SEQUENCE [LARGE SCALE GENOMIC DNA]</scope>
    <source>
        <strain evidence="2 3">PL-B2</strain>
    </source>
</reference>
<dbReference type="RefSeq" id="WP_221876034.1">
    <property type="nucleotide sequence ID" value="NZ_JACWFH010000044.1"/>
</dbReference>
<evidence type="ECO:0000256" key="1">
    <source>
        <dbReference type="SAM" id="Phobius"/>
    </source>
</evidence>
<keyword evidence="1" id="KW-0472">Membrane</keyword>
<keyword evidence="3" id="KW-1185">Reference proteome</keyword>
<comment type="caution">
    <text evidence="2">The sequence shown here is derived from an EMBL/GenBank/DDBJ whole genome shotgun (WGS) entry which is preliminary data.</text>
</comment>
<accession>A0ABS7KC88</accession>
<proteinExistence type="predicted"/>
<organism evidence="2 3">
    <name type="scientific">Mesobacillus maritimus</name>
    <dbReference type="NCBI Taxonomy" id="1643336"/>
    <lineage>
        <taxon>Bacteria</taxon>
        <taxon>Bacillati</taxon>
        <taxon>Bacillota</taxon>
        <taxon>Bacilli</taxon>
        <taxon>Bacillales</taxon>
        <taxon>Bacillaceae</taxon>
        <taxon>Mesobacillus</taxon>
    </lineage>
</organism>
<keyword evidence="1" id="KW-1133">Transmembrane helix</keyword>